<dbReference type="STRING" id="1451189.CFAL_00270"/>
<feature type="transmembrane region" description="Helical" evidence="1">
    <location>
        <begin position="295"/>
        <end position="314"/>
    </location>
</feature>
<dbReference type="Proteomes" id="UP000285278">
    <property type="component" value="Unassembled WGS sequence"/>
</dbReference>
<feature type="transmembrane region" description="Helical" evidence="1">
    <location>
        <begin position="42"/>
        <end position="62"/>
    </location>
</feature>
<name>A0A418Q8T4_9CORY</name>
<dbReference type="Pfam" id="PF10951">
    <property type="entry name" value="DUF2776"/>
    <property type="match status" value="1"/>
</dbReference>
<feature type="transmembrane region" description="Helical" evidence="1">
    <location>
        <begin position="256"/>
        <end position="283"/>
    </location>
</feature>
<comment type="caution">
    <text evidence="2">The sequence shown here is derived from an EMBL/GenBank/DDBJ whole genome shotgun (WGS) entry which is preliminary data.</text>
</comment>
<dbReference type="InterPro" id="IPR021240">
    <property type="entry name" value="DUF2776"/>
</dbReference>
<feature type="transmembrane region" description="Helical" evidence="1">
    <location>
        <begin position="74"/>
        <end position="98"/>
    </location>
</feature>
<dbReference type="EMBL" id="QXJK01000002">
    <property type="protein sequence ID" value="RIX36117.1"/>
    <property type="molecule type" value="Genomic_DNA"/>
</dbReference>
<feature type="transmembrane region" description="Helical" evidence="1">
    <location>
        <begin position="320"/>
        <end position="344"/>
    </location>
</feature>
<keyword evidence="1" id="KW-1133">Transmembrane helix</keyword>
<gene>
    <name evidence="2" type="ORF">D3M95_02125</name>
</gene>
<evidence type="ECO:0000256" key="1">
    <source>
        <dbReference type="SAM" id="Phobius"/>
    </source>
</evidence>
<keyword evidence="1" id="KW-0472">Membrane</keyword>
<keyword evidence="1" id="KW-0812">Transmembrane</keyword>
<dbReference type="AlphaFoldDB" id="A0A418Q8T4"/>
<evidence type="ECO:0000313" key="2">
    <source>
        <dbReference type="EMBL" id="RIX36117.1"/>
    </source>
</evidence>
<feature type="transmembrane region" description="Helical" evidence="1">
    <location>
        <begin position="157"/>
        <end position="177"/>
    </location>
</feature>
<evidence type="ECO:0000313" key="3">
    <source>
        <dbReference type="Proteomes" id="UP000285278"/>
    </source>
</evidence>
<reference evidence="2 3" key="1">
    <citation type="submission" date="2018-09" db="EMBL/GenBank/DDBJ databases">
        <title>Optimization and identification of Corynebacterium falsenii FN1-14 from fish paste.</title>
        <authorList>
            <person name="Daroonpunt R."/>
            <person name="Tanasupawat S."/>
        </authorList>
    </citation>
    <scope>NUCLEOTIDE SEQUENCE [LARGE SCALE GENOMIC DNA]</scope>
    <source>
        <strain evidence="2 3">FN1-14</strain>
    </source>
</reference>
<organism evidence="2 3">
    <name type="scientific">Corynebacterium falsenii</name>
    <dbReference type="NCBI Taxonomy" id="108486"/>
    <lineage>
        <taxon>Bacteria</taxon>
        <taxon>Bacillati</taxon>
        <taxon>Actinomycetota</taxon>
        <taxon>Actinomycetes</taxon>
        <taxon>Mycobacteriales</taxon>
        <taxon>Corynebacteriaceae</taxon>
        <taxon>Corynebacterium</taxon>
    </lineage>
</organism>
<proteinExistence type="predicted"/>
<protein>
    <submittedName>
        <fullName evidence="2">DUF2776 domain-containing protein</fullName>
    </submittedName>
</protein>
<feature type="transmembrane region" description="Helical" evidence="1">
    <location>
        <begin position="189"/>
        <end position="212"/>
    </location>
</feature>
<feature type="transmembrane region" description="Helical" evidence="1">
    <location>
        <begin position="7"/>
        <end position="30"/>
    </location>
</feature>
<feature type="transmembrane region" description="Helical" evidence="1">
    <location>
        <begin position="224"/>
        <end position="250"/>
    </location>
</feature>
<feature type="transmembrane region" description="Helical" evidence="1">
    <location>
        <begin position="104"/>
        <end position="124"/>
    </location>
</feature>
<dbReference type="OrthoDB" id="1934357at2"/>
<sequence>MNKTISVIFRLIPLAMAVFCVGYGLFILNWGKDPERMVAGPVVTALGAICVALFCTAATIIRQILGTYTTAARWGLPILGYIMGVGTIIVGLVLVGRAETNQQFVAAHVVTGIGFIACCVATAATSSTKFTLIPQNSKHKRVGHVPDNTFSVGAERVLESITVISAVVLWVWAIVLLSQASTEHAKEFIAGHVVAGLAAICTCLIALVSTIVRQIRNVYTEKEAVFWPWMVLGVATVMLLWGLYMAIAYVGSTVHVIGFIVIGLSLVCFSISSKVILLAKLWWKKFPLANRIPMIPIFTALACCFLASFMFELATTTPDFFIPARVLMGLGAVCFTLFSIVSILESGAS</sequence>
<keyword evidence="3" id="KW-1185">Reference proteome</keyword>
<accession>A0A418Q8T4</accession>
<dbReference type="RefSeq" id="WP_025401744.1">
    <property type="nucleotide sequence ID" value="NZ_CBCRUA010000022.1"/>
</dbReference>